<evidence type="ECO:0000256" key="1">
    <source>
        <dbReference type="SAM" id="SignalP"/>
    </source>
</evidence>
<evidence type="ECO:0000313" key="2">
    <source>
        <dbReference type="EMBL" id="RKE88829.1"/>
    </source>
</evidence>
<protein>
    <recommendedName>
        <fullName evidence="4">Carboxypeptidase-like protein</fullName>
    </recommendedName>
</protein>
<feature type="chain" id="PRO_5019286917" description="Carboxypeptidase-like protein" evidence="1">
    <location>
        <begin position="19"/>
        <end position="236"/>
    </location>
</feature>
<gene>
    <name evidence="2" type="ORF">BXY58_0956</name>
</gene>
<proteinExistence type="predicted"/>
<dbReference type="EMBL" id="RAQH01000002">
    <property type="protein sequence ID" value="RKE88829.1"/>
    <property type="molecule type" value="Genomic_DNA"/>
</dbReference>
<sequence length="236" mass="27021">MKKLLLVTLLFISHFIFSQQVTGRIVSDSVAVNQVLVVNINSQEKTYSDARGQFLINANINDELRFVKPGYERKVINIRNYDELHINIVKLAIEIEEVEVRKHLSGNLSKDSKLLDENKKKVTLNNDLRVYFKAPSSAEVLNAKPGEFVQPVGGGMSFGKIDDQWVLADLVEWLRENLKDEYFLSMGIEASEINSFLYYALGTFGTRTILKYGYCSDEDIGNMKIHFENKLKDFKK</sequence>
<dbReference type="RefSeq" id="WP_120212651.1">
    <property type="nucleotide sequence ID" value="NZ_BMCW01000002.1"/>
</dbReference>
<reference evidence="2 3" key="1">
    <citation type="submission" date="2018-09" db="EMBL/GenBank/DDBJ databases">
        <title>Genomic Encyclopedia of Archaeal and Bacterial Type Strains, Phase II (KMG-II): from individual species to whole genera.</title>
        <authorList>
            <person name="Goeker M."/>
        </authorList>
    </citation>
    <scope>NUCLEOTIDE SEQUENCE [LARGE SCALE GENOMIC DNA]</scope>
    <source>
        <strain evidence="2 3">DSM 27620</strain>
    </source>
</reference>
<dbReference type="AlphaFoldDB" id="A0A420DBG6"/>
<feature type="signal peptide" evidence="1">
    <location>
        <begin position="1"/>
        <end position="18"/>
    </location>
</feature>
<dbReference type="OrthoDB" id="1450858at2"/>
<dbReference type="SUPFAM" id="SSF49464">
    <property type="entry name" value="Carboxypeptidase regulatory domain-like"/>
    <property type="match status" value="1"/>
</dbReference>
<accession>A0A420DBG6</accession>
<keyword evidence="1" id="KW-0732">Signal</keyword>
<evidence type="ECO:0008006" key="4">
    <source>
        <dbReference type="Google" id="ProtNLM"/>
    </source>
</evidence>
<dbReference type="InterPro" id="IPR008969">
    <property type="entry name" value="CarboxyPept-like_regulatory"/>
</dbReference>
<organism evidence="2 3">
    <name type="scientific">Epilithonimonas arachidiradicis</name>
    <dbReference type="NCBI Taxonomy" id="1617282"/>
    <lineage>
        <taxon>Bacteria</taxon>
        <taxon>Pseudomonadati</taxon>
        <taxon>Bacteroidota</taxon>
        <taxon>Flavobacteriia</taxon>
        <taxon>Flavobacteriales</taxon>
        <taxon>Weeksellaceae</taxon>
        <taxon>Chryseobacterium group</taxon>
        <taxon>Epilithonimonas</taxon>
    </lineage>
</organism>
<name>A0A420DBG6_9FLAO</name>
<evidence type="ECO:0000313" key="3">
    <source>
        <dbReference type="Proteomes" id="UP000285906"/>
    </source>
</evidence>
<comment type="caution">
    <text evidence="2">The sequence shown here is derived from an EMBL/GenBank/DDBJ whole genome shotgun (WGS) entry which is preliminary data.</text>
</comment>
<dbReference type="Proteomes" id="UP000285906">
    <property type="component" value="Unassembled WGS sequence"/>
</dbReference>